<feature type="transmembrane region" description="Helical" evidence="1">
    <location>
        <begin position="66"/>
        <end position="89"/>
    </location>
</feature>
<dbReference type="InterPro" id="IPR052710">
    <property type="entry name" value="CAAX_protease"/>
</dbReference>
<evidence type="ECO:0000259" key="2">
    <source>
        <dbReference type="Pfam" id="PF02517"/>
    </source>
</evidence>
<dbReference type="Pfam" id="PF02517">
    <property type="entry name" value="Rce1-like"/>
    <property type="match status" value="1"/>
</dbReference>
<evidence type="ECO:0000313" key="4">
    <source>
        <dbReference type="Proteomes" id="UP000619457"/>
    </source>
</evidence>
<dbReference type="EMBL" id="BMWX01000005">
    <property type="protein sequence ID" value="GGZ35133.1"/>
    <property type="molecule type" value="Genomic_DNA"/>
</dbReference>
<organism evidence="3 4">
    <name type="scientific">Echinicola pacifica</name>
    <dbReference type="NCBI Taxonomy" id="346377"/>
    <lineage>
        <taxon>Bacteria</taxon>
        <taxon>Pseudomonadati</taxon>
        <taxon>Bacteroidota</taxon>
        <taxon>Cytophagia</taxon>
        <taxon>Cytophagales</taxon>
        <taxon>Cyclobacteriaceae</taxon>
        <taxon>Echinicola</taxon>
    </lineage>
</organism>
<dbReference type="InterPro" id="IPR003675">
    <property type="entry name" value="Rce1/LyrA-like_dom"/>
</dbReference>
<feature type="transmembrane region" description="Helical" evidence="1">
    <location>
        <begin position="109"/>
        <end position="130"/>
    </location>
</feature>
<feature type="transmembrane region" description="Helical" evidence="1">
    <location>
        <begin position="283"/>
        <end position="303"/>
    </location>
</feature>
<proteinExistence type="predicted"/>
<evidence type="ECO:0000256" key="1">
    <source>
        <dbReference type="SAM" id="Phobius"/>
    </source>
</evidence>
<gene>
    <name evidence="3" type="ORF">GCM10007049_30700</name>
</gene>
<keyword evidence="1" id="KW-0472">Membrane</keyword>
<dbReference type="PANTHER" id="PTHR36435:SF1">
    <property type="entry name" value="CAAX AMINO TERMINAL PROTEASE FAMILY PROTEIN"/>
    <property type="match status" value="1"/>
</dbReference>
<accession>A0A918UUI8</accession>
<dbReference type="AlphaFoldDB" id="A0A918UUI8"/>
<feature type="transmembrane region" description="Helical" evidence="1">
    <location>
        <begin position="166"/>
        <end position="186"/>
    </location>
</feature>
<keyword evidence="1" id="KW-1133">Transmembrane helix</keyword>
<dbReference type="PANTHER" id="PTHR36435">
    <property type="entry name" value="SLR1288 PROTEIN"/>
    <property type="match status" value="1"/>
</dbReference>
<feature type="transmembrane region" description="Helical" evidence="1">
    <location>
        <begin position="20"/>
        <end position="46"/>
    </location>
</feature>
<reference evidence="3" key="1">
    <citation type="journal article" date="2014" name="Int. J. Syst. Evol. Microbiol.">
        <title>Complete genome sequence of Corynebacterium casei LMG S-19264T (=DSM 44701T), isolated from a smear-ripened cheese.</title>
        <authorList>
            <consortium name="US DOE Joint Genome Institute (JGI-PGF)"/>
            <person name="Walter F."/>
            <person name="Albersmeier A."/>
            <person name="Kalinowski J."/>
            <person name="Ruckert C."/>
        </authorList>
    </citation>
    <scope>NUCLEOTIDE SEQUENCE</scope>
    <source>
        <strain evidence="3">KCTC 12368</strain>
    </source>
</reference>
<evidence type="ECO:0000313" key="3">
    <source>
        <dbReference type="EMBL" id="GGZ35133.1"/>
    </source>
</evidence>
<dbReference type="GO" id="GO:0004175">
    <property type="term" value="F:endopeptidase activity"/>
    <property type="evidence" value="ECO:0007669"/>
    <property type="project" value="UniProtKB-ARBA"/>
</dbReference>
<name>A0A918UUI8_9BACT</name>
<dbReference type="GO" id="GO:0080120">
    <property type="term" value="P:CAAX-box protein maturation"/>
    <property type="evidence" value="ECO:0007669"/>
    <property type="project" value="UniProtKB-ARBA"/>
</dbReference>
<dbReference type="Proteomes" id="UP000619457">
    <property type="component" value="Unassembled WGS sequence"/>
</dbReference>
<feature type="transmembrane region" description="Helical" evidence="1">
    <location>
        <begin position="231"/>
        <end position="252"/>
    </location>
</feature>
<protein>
    <recommendedName>
        <fullName evidence="2">CAAX prenyl protease 2/Lysostaphin resistance protein A-like domain-containing protein</fullName>
    </recommendedName>
</protein>
<dbReference type="RefSeq" id="WP_018475442.1">
    <property type="nucleotide sequence ID" value="NZ_BMWX01000005.1"/>
</dbReference>
<feature type="domain" description="CAAX prenyl protease 2/Lysostaphin resistance protein A-like" evidence="2">
    <location>
        <begin position="172"/>
        <end position="259"/>
    </location>
</feature>
<keyword evidence="1" id="KW-0812">Transmembrane</keyword>
<comment type="caution">
    <text evidence="3">The sequence shown here is derived from an EMBL/GenBank/DDBJ whole genome shotgun (WGS) entry which is preliminary data.</text>
</comment>
<reference evidence="3" key="2">
    <citation type="submission" date="2020-09" db="EMBL/GenBank/DDBJ databases">
        <authorList>
            <person name="Sun Q."/>
            <person name="Kim S."/>
        </authorList>
    </citation>
    <scope>NUCLEOTIDE SEQUENCE</scope>
    <source>
        <strain evidence="3">KCTC 12368</strain>
    </source>
</reference>
<keyword evidence="4" id="KW-1185">Reference proteome</keyword>
<feature type="transmembrane region" description="Helical" evidence="1">
    <location>
        <begin position="207"/>
        <end position="225"/>
    </location>
</feature>
<sequence>MEIYKTQSQIAAKQNWLLSLVVLILITFGVLALTQGIAIAIIPLLFDIPYEEILPLFSGDITHPNGRMAMMFLQGLGGGLAFLLAGWLFSHLVEKASLGWKQQLARVQFTSILITIPLLLGFVMFDTLIIEWNANIQFPEALRTFEEMVKSMEESAMKLTIYLTDFQSFGEFIAGLLVIGVFAGIGEEYFFRGVMQPKMRAYTGSHHAGIWITAFIFSAIHFQFYGFVPRMLLGALFGYLYWFSGSLVYPMLAHILNNSLTVLMVYLNKLGLVEFDIESPDQVNWLVVATGSLLFIICLRLFIQHNQKQQTHGQVAESI</sequence>